<sequence length="194" mass="21871">MNASGMQPPIRGCQVMLLSLSDRTEEAKVQFVVAAQKKAMKKLIEAVEKGGFSKKSALLDEEKRFDWFEQCSRIFMWTPLGESNTMGETLAMRDLKDYLEFVDPDDEFSHVSDQVCRESVSRGMSEVRKAMKKVGSSGNWSLEEKEPLTVTSYRHLTPDELERLRGSAPEEWLALIPEAPPAVTYSTLLMLSTA</sequence>
<dbReference type="Proteomes" id="UP000019763">
    <property type="component" value="Unassembled WGS sequence"/>
</dbReference>
<dbReference type="AlphaFoldDB" id="A0A023B548"/>
<dbReference type="VEuPathDB" id="CryptoDB:GNI_094470"/>
<protein>
    <submittedName>
        <fullName evidence="1">Uncharacterized protein</fullName>
    </submittedName>
</protein>
<dbReference type="RefSeq" id="XP_011130953.1">
    <property type="nucleotide sequence ID" value="XM_011132651.1"/>
</dbReference>
<name>A0A023B548_GRENI</name>
<proteinExistence type="predicted"/>
<organism evidence="1 2">
    <name type="scientific">Gregarina niphandrodes</name>
    <name type="common">Septate eugregarine</name>
    <dbReference type="NCBI Taxonomy" id="110365"/>
    <lineage>
        <taxon>Eukaryota</taxon>
        <taxon>Sar</taxon>
        <taxon>Alveolata</taxon>
        <taxon>Apicomplexa</taxon>
        <taxon>Conoidasida</taxon>
        <taxon>Gregarinasina</taxon>
        <taxon>Eugregarinorida</taxon>
        <taxon>Gregarinidae</taxon>
        <taxon>Gregarina</taxon>
    </lineage>
</organism>
<comment type="caution">
    <text evidence="1">The sequence shown here is derived from an EMBL/GenBank/DDBJ whole genome shotgun (WGS) entry which is preliminary data.</text>
</comment>
<dbReference type="EMBL" id="AFNH02000707">
    <property type="protein sequence ID" value="EZG58532.1"/>
    <property type="molecule type" value="Genomic_DNA"/>
</dbReference>
<reference evidence="1" key="1">
    <citation type="submission" date="2013-12" db="EMBL/GenBank/DDBJ databases">
        <authorList>
            <person name="Omoto C.K."/>
            <person name="Sibley D."/>
            <person name="Venepally P."/>
            <person name="Hadjithomas M."/>
            <person name="Karamycheva S."/>
            <person name="Brunk B."/>
            <person name="Roos D."/>
            <person name="Caler E."/>
            <person name="Lorenzi H."/>
        </authorList>
    </citation>
    <scope>NUCLEOTIDE SEQUENCE</scope>
</reference>
<evidence type="ECO:0000313" key="2">
    <source>
        <dbReference type="Proteomes" id="UP000019763"/>
    </source>
</evidence>
<gene>
    <name evidence="1" type="ORF">GNI_094470</name>
</gene>
<keyword evidence="2" id="KW-1185">Reference proteome</keyword>
<evidence type="ECO:0000313" key="1">
    <source>
        <dbReference type="EMBL" id="EZG58532.1"/>
    </source>
</evidence>
<accession>A0A023B548</accession>
<dbReference type="GeneID" id="22913369"/>